<evidence type="ECO:0000313" key="1">
    <source>
        <dbReference type="EMBL" id="MQN10488.1"/>
    </source>
</evidence>
<dbReference type="AlphaFoldDB" id="A0A6A7VYU5"/>
<sequence length="218" mass="25116">MDRKDSQKVDGVQLIRTIADKDKDEEAAKKALDLFVSSFESKIKKRVEILALNYGYNENVAFEAIRCAFNKVWLYPTFDMGKSSCTNEENAIIIWLVKIAFSQMCQFTRTGECAQISEEEDLSVIENIDDVVNSIHVADLDPMVKMQYVMAFKKKISVLDEKHRIIYLTYKAYQRSGKKLPRKLLEKLRKRLGLSQSAIRVYKKQACEAINDTKLLEA</sequence>
<dbReference type="EMBL" id="VZCY01000091">
    <property type="protein sequence ID" value="MQN10488.1"/>
    <property type="molecule type" value="Genomic_DNA"/>
</dbReference>
<reference evidence="1 2" key="1">
    <citation type="submission" date="2019-09" db="EMBL/GenBank/DDBJ databases">
        <title>Distinct polysaccharide growth profiles of human intestinal Prevotella copri isolates.</title>
        <authorList>
            <person name="Fehlner-Peach H."/>
            <person name="Magnabosco C."/>
            <person name="Raghavan V."/>
            <person name="Scher J.U."/>
            <person name="Tett A."/>
            <person name="Cox L.M."/>
            <person name="Gottsegen C."/>
            <person name="Watters A."/>
            <person name="Wiltshire- Gordon J.D."/>
            <person name="Segata N."/>
            <person name="Bonneau R."/>
            <person name="Littman D.R."/>
        </authorList>
    </citation>
    <scope>NUCLEOTIDE SEQUENCE [LARGE SCALE GENOMIC DNA]</scope>
    <source>
        <strain evidence="2">iK21513</strain>
    </source>
</reference>
<proteinExistence type="predicted"/>
<accession>A0A6A7VYU5</accession>
<protein>
    <submittedName>
        <fullName evidence="1">Uncharacterized protein</fullName>
    </submittedName>
</protein>
<dbReference type="Proteomes" id="UP000406735">
    <property type="component" value="Unassembled WGS sequence"/>
</dbReference>
<gene>
    <name evidence="1" type="ORF">F7D97_11290</name>
</gene>
<dbReference type="RefSeq" id="WP_153080578.1">
    <property type="nucleotide sequence ID" value="NZ_JAHOMZ010000039.1"/>
</dbReference>
<name>A0A6A7VYU5_9BACT</name>
<comment type="caution">
    <text evidence="1">The sequence shown here is derived from an EMBL/GenBank/DDBJ whole genome shotgun (WGS) entry which is preliminary data.</text>
</comment>
<organism evidence="1 2">
    <name type="scientific">Segatella copri</name>
    <dbReference type="NCBI Taxonomy" id="165179"/>
    <lineage>
        <taxon>Bacteria</taxon>
        <taxon>Pseudomonadati</taxon>
        <taxon>Bacteroidota</taxon>
        <taxon>Bacteroidia</taxon>
        <taxon>Bacteroidales</taxon>
        <taxon>Prevotellaceae</taxon>
        <taxon>Segatella</taxon>
    </lineage>
</organism>
<evidence type="ECO:0000313" key="2">
    <source>
        <dbReference type="Proteomes" id="UP000406735"/>
    </source>
</evidence>